<reference evidence="3" key="2">
    <citation type="submission" date="2020-12" db="EMBL/GenBank/DDBJ databases">
        <title>New Spironucleus salmonicida genome in near-complete chromosomes.</title>
        <authorList>
            <person name="Xu F."/>
            <person name="Kurt Z."/>
            <person name="Jimenez-Gonzalez A."/>
            <person name="Astvaldsson A."/>
            <person name="Andersson J.O."/>
            <person name="Svard S.G."/>
        </authorList>
    </citation>
    <scope>NUCLEOTIDE SEQUENCE</scope>
    <source>
        <strain evidence="3">ATCC 50377</strain>
    </source>
</reference>
<gene>
    <name evidence="2" type="ORF">SS50377_11742</name>
    <name evidence="3" type="ORF">SS50377_26021</name>
</gene>
<dbReference type="GO" id="GO:0016787">
    <property type="term" value="F:hydrolase activity"/>
    <property type="evidence" value="ECO:0007669"/>
    <property type="project" value="InterPro"/>
</dbReference>
<evidence type="ECO:0000313" key="3">
    <source>
        <dbReference type="EMBL" id="KAH0571825.1"/>
    </source>
</evidence>
<sequence length="481" mass="55129">MLISVFTDSHIGYRRFKTESEQPMSAFEEHIDRSVHADVTIHAGDLFDSKRATPSDLRRVQLQIRRLRKLKNIFAPPGNLIYCVGNHEDHNIVELLDASIPSYVLEMTIIPQFYLVNQEILIIYAINHGTQYTLLADSRPFFDQNPQLTALPRTCILIAHENNSIAGKFDFKSIFHFNLHAFAPVQFVVNGHEHESQLQRLNNVFFVQPGTEVVTAIKTQQMASTAHHFFIDTGTNSVFSERIFSSQIVFRRSISYDLAERKIEHLEAFVEAQFRGIVAEIFEAQRAIFSEFDAAAVEFGARKAGLGPEKFRALVERMLAAQDTDLYAENYLFKPAFIVDFAMLNCNFSQFKTQKIDDLRAKFAKMIENDNFLTISIIKEQQQQSFEEVKNQNQIEMSYNGIRIMKDFLGEQIRSLQGDQGGIQEIGDSIEKIKIGLEADIFKRINHLIDDNDDMQEGIQKIIDSIFLGKVQSQDQQQESL</sequence>
<dbReference type="InterPro" id="IPR029052">
    <property type="entry name" value="Metallo-depent_PP-like"/>
</dbReference>
<evidence type="ECO:0000313" key="2">
    <source>
        <dbReference type="EMBL" id="EST48118.1"/>
    </source>
</evidence>
<dbReference type="PANTHER" id="PTHR30337:SF0">
    <property type="entry name" value="NUCLEASE SBCCD SUBUNIT D"/>
    <property type="match status" value="1"/>
</dbReference>
<dbReference type="InterPro" id="IPR004843">
    <property type="entry name" value="Calcineurin-like_PHP"/>
</dbReference>
<dbReference type="VEuPathDB" id="GiardiaDB:SS50377_26021"/>
<name>V6LV38_9EUKA</name>
<dbReference type="EMBL" id="KI546003">
    <property type="protein sequence ID" value="EST48118.1"/>
    <property type="molecule type" value="Genomic_DNA"/>
</dbReference>
<feature type="domain" description="Calcineurin-like phosphoesterase" evidence="1">
    <location>
        <begin position="2"/>
        <end position="195"/>
    </location>
</feature>
<proteinExistence type="predicted"/>
<dbReference type="InterPro" id="IPR050535">
    <property type="entry name" value="DNA_Repair-Maintenance_Comp"/>
</dbReference>
<dbReference type="SUPFAM" id="SSF56300">
    <property type="entry name" value="Metallo-dependent phosphatases"/>
    <property type="match status" value="1"/>
</dbReference>
<dbReference type="AlphaFoldDB" id="V6LV38"/>
<accession>V6LV38</accession>
<evidence type="ECO:0000259" key="1">
    <source>
        <dbReference type="Pfam" id="PF00149"/>
    </source>
</evidence>
<organism evidence="2">
    <name type="scientific">Spironucleus salmonicida</name>
    <dbReference type="NCBI Taxonomy" id="348837"/>
    <lineage>
        <taxon>Eukaryota</taxon>
        <taxon>Metamonada</taxon>
        <taxon>Diplomonadida</taxon>
        <taxon>Hexamitidae</taxon>
        <taxon>Hexamitinae</taxon>
        <taxon>Spironucleus</taxon>
    </lineage>
</organism>
<reference evidence="2 3" key="1">
    <citation type="journal article" date="2014" name="PLoS Genet.">
        <title>The Genome of Spironucleus salmonicida Highlights a Fish Pathogen Adapted to Fluctuating Environments.</title>
        <authorList>
            <person name="Xu F."/>
            <person name="Jerlstrom-Hultqvist J."/>
            <person name="Einarsson E."/>
            <person name="Astvaldsson A."/>
            <person name="Svard S.G."/>
            <person name="Andersson J.O."/>
        </authorList>
    </citation>
    <scope>NUCLEOTIDE SEQUENCE</scope>
    <source>
        <strain evidence="3">ATCC 50377</strain>
    </source>
</reference>
<protein>
    <submittedName>
        <fullName evidence="2">Calcineurin-like phosphoesterase domain-containing protein</fullName>
    </submittedName>
</protein>
<dbReference type="PANTHER" id="PTHR30337">
    <property type="entry name" value="COMPONENT OF ATP-DEPENDENT DSDNA EXONUCLEASE"/>
    <property type="match status" value="1"/>
</dbReference>
<evidence type="ECO:0000313" key="4">
    <source>
        <dbReference type="Proteomes" id="UP000018208"/>
    </source>
</evidence>
<keyword evidence="4" id="KW-1185">Reference proteome</keyword>
<dbReference type="Proteomes" id="UP000018208">
    <property type="component" value="Unassembled WGS sequence"/>
</dbReference>
<dbReference type="Pfam" id="PF00149">
    <property type="entry name" value="Metallophos"/>
    <property type="match status" value="1"/>
</dbReference>
<dbReference type="Gene3D" id="3.60.21.10">
    <property type="match status" value="1"/>
</dbReference>
<dbReference type="EMBL" id="AUWU02000006">
    <property type="protein sequence ID" value="KAH0571825.1"/>
    <property type="molecule type" value="Genomic_DNA"/>
</dbReference>